<gene>
    <name evidence="1" type="ORF">AVEN_195_1</name>
</gene>
<sequence>MARNYFPYPLAPYYNSFIIKPGKDPKNPSSTAQLPLTCCLYETSQKRMINHQTRILRKQINFFHSRVVQGHDSLHCISGGINAEIAEKKESSGVFKVLPSVDFGKRNSSHKDHENIVAPRLQRKLVTERTPNQEFACHSSAVKQILPTNQPAVQQCAHCSTARILMLQTKTSPQPYSINENYTICQNLNSCQENHNLHR</sequence>
<accession>A0A4Y2D2A6</accession>
<keyword evidence="2" id="KW-1185">Reference proteome</keyword>
<evidence type="ECO:0000313" key="2">
    <source>
        <dbReference type="Proteomes" id="UP000499080"/>
    </source>
</evidence>
<reference evidence="1 2" key="1">
    <citation type="journal article" date="2019" name="Sci. Rep.">
        <title>Orb-weaving spider Araneus ventricosus genome elucidates the spidroin gene catalogue.</title>
        <authorList>
            <person name="Kono N."/>
            <person name="Nakamura H."/>
            <person name="Ohtoshi R."/>
            <person name="Moran D.A.P."/>
            <person name="Shinohara A."/>
            <person name="Yoshida Y."/>
            <person name="Fujiwara M."/>
            <person name="Mori M."/>
            <person name="Tomita M."/>
            <person name="Arakawa K."/>
        </authorList>
    </citation>
    <scope>NUCLEOTIDE SEQUENCE [LARGE SCALE GENOMIC DNA]</scope>
</reference>
<dbReference type="AlphaFoldDB" id="A0A4Y2D2A6"/>
<dbReference type="EMBL" id="BGPR01000290">
    <property type="protein sequence ID" value="GBM10823.1"/>
    <property type="molecule type" value="Genomic_DNA"/>
</dbReference>
<organism evidence="1 2">
    <name type="scientific">Araneus ventricosus</name>
    <name type="common">Orbweaver spider</name>
    <name type="synonym">Epeira ventricosa</name>
    <dbReference type="NCBI Taxonomy" id="182803"/>
    <lineage>
        <taxon>Eukaryota</taxon>
        <taxon>Metazoa</taxon>
        <taxon>Ecdysozoa</taxon>
        <taxon>Arthropoda</taxon>
        <taxon>Chelicerata</taxon>
        <taxon>Arachnida</taxon>
        <taxon>Araneae</taxon>
        <taxon>Araneomorphae</taxon>
        <taxon>Entelegynae</taxon>
        <taxon>Araneoidea</taxon>
        <taxon>Araneidae</taxon>
        <taxon>Araneus</taxon>
    </lineage>
</organism>
<proteinExistence type="predicted"/>
<evidence type="ECO:0000313" key="1">
    <source>
        <dbReference type="EMBL" id="GBM10823.1"/>
    </source>
</evidence>
<dbReference type="Proteomes" id="UP000499080">
    <property type="component" value="Unassembled WGS sequence"/>
</dbReference>
<protein>
    <submittedName>
        <fullName evidence="1">Uncharacterized protein</fullName>
    </submittedName>
</protein>
<name>A0A4Y2D2A6_ARAVE</name>
<comment type="caution">
    <text evidence="1">The sequence shown here is derived from an EMBL/GenBank/DDBJ whole genome shotgun (WGS) entry which is preliminary data.</text>
</comment>